<dbReference type="InterPro" id="IPR044244">
    <property type="entry name" value="TTC27/Emw1"/>
</dbReference>
<dbReference type="SMART" id="SM00028">
    <property type="entry name" value="TPR"/>
    <property type="match status" value="5"/>
</dbReference>
<evidence type="ECO:0000256" key="1">
    <source>
        <dbReference type="ARBA" id="ARBA00022737"/>
    </source>
</evidence>
<dbReference type="InterPro" id="IPR019734">
    <property type="entry name" value="TPR_rpt"/>
</dbReference>
<keyword evidence="1" id="KW-0677">Repeat</keyword>
<feature type="repeat" description="TPR" evidence="5">
    <location>
        <begin position="664"/>
        <end position="697"/>
    </location>
</feature>
<dbReference type="PANTHER" id="PTHR16193">
    <property type="entry name" value="TETRATRICOPEPTIDE REPEAT PROTEIN 27"/>
    <property type="match status" value="1"/>
</dbReference>
<evidence type="ECO:0000256" key="2">
    <source>
        <dbReference type="ARBA" id="ARBA00022803"/>
    </source>
</evidence>
<evidence type="ECO:0000256" key="6">
    <source>
        <dbReference type="SAM" id="Coils"/>
    </source>
</evidence>
<protein>
    <recommendedName>
        <fullName evidence="4">Tetratricopeptide repeat protein 27</fullName>
    </recommendedName>
</protein>
<dbReference type="PANTHER" id="PTHR16193:SF0">
    <property type="entry name" value="TETRATRICOPEPTIDE REPEAT PROTEIN 27"/>
    <property type="match status" value="1"/>
</dbReference>
<dbReference type="InterPro" id="IPR011990">
    <property type="entry name" value="TPR-like_helical_dom_sf"/>
</dbReference>
<comment type="caution">
    <text evidence="7">The sequence shown here is derived from an EMBL/GenBank/DDBJ whole genome shotgun (WGS) entry which is preliminary data.</text>
</comment>
<evidence type="ECO:0000256" key="4">
    <source>
        <dbReference type="ARBA" id="ARBA00024124"/>
    </source>
</evidence>
<dbReference type="EMBL" id="JAAWVO010036842">
    <property type="protein sequence ID" value="MBN3317821.1"/>
    <property type="molecule type" value="Genomic_DNA"/>
</dbReference>
<evidence type="ECO:0000256" key="5">
    <source>
        <dbReference type="PROSITE-ProRule" id="PRU00339"/>
    </source>
</evidence>
<evidence type="ECO:0000313" key="8">
    <source>
        <dbReference type="Proteomes" id="UP000736164"/>
    </source>
</evidence>
<keyword evidence="2 5" id="KW-0802">TPR repeat</keyword>
<proteinExistence type="inferred from homology"/>
<keyword evidence="8" id="KW-1185">Reference proteome</keyword>
<evidence type="ECO:0000256" key="3">
    <source>
        <dbReference type="ARBA" id="ARBA00024020"/>
    </source>
</evidence>
<sequence length="911" mass="103290">NMVRDVEIPVLRGFLTENEATDWKQNILGNAESGPLLESLLEGNFESVLLSPVVLDILGADCAGEEKIDGFLEKQVLAYLSNSTEDDKAEREAVLFALAVACVHLFAQSNWTGPPVDIQAHDLLPPALLQHFSELLLSQPQALAASVLNSLVLDGESVYSLVSNPILLVLARVVLISCASKLESFQLLPWWALRCVALHQQLLEERSPRLLAEAQDCMERVMKTEDFFNNNSYRHLRIQFHLECGYASLMYYCYKKANEHFNQAKDLARLEINLTGALGKRTRFQENYLAQLILDVQLKEGGPSEGSISPAPTPLDWLPKDHDLSDDNVLNKINLAEPGQYQLPDLSAEEQAVILGVCTDYQKNNPVHKLTEEEILAFTSRLLSQPKFWAIEVAALTLRTRLERGSSRRVERAMMQTQTLVDHFEEKKTPVVERLKMFYCSQVPPRWALQRQLASLLTDLGCTSSALQLYETLEMWEDAVVCYERLGQHSKAEEILRRELEKRETPSLYCLLGDVLREHQYYDKAWELSGGRSARAQRSKALLHLRSKEFQQCIACFHHSLGINAMQLGVWFSLGCAYIAVEGYEGAAKAFQRCVGLEPDVSNAFLFFPSHENAYLISLPNYLYLDSQLARMADMFNSRNGLCTFINFFFSLFLLCFFALTQNAEAWNNLSTAYIRLKQKTKAFRTLQEALKCNYEHWQIWENYITTCIDVGEFAEAIKAYHRLLDLREKYKDVQVLRILVKAVVEELTDMQGEKASNQRVRLQELFGRVTSRVTNDAEIWRQYAKLYGDGHSVSSEDNEKALQFLAKAHRCETQGSGWEKDIGTFRDVVKGAVELANVTITCSNSKSNPQEALQMLSSARLSLRSLSSRAKQLYTDVATGEIHTDLADDVRTLENLITELQNLSAQLKAQ</sequence>
<keyword evidence="6" id="KW-0175">Coiled coil</keyword>
<feature type="non-terminal residue" evidence="7">
    <location>
        <position position="911"/>
    </location>
</feature>
<feature type="repeat" description="TPR" evidence="5">
    <location>
        <begin position="568"/>
        <end position="601"/>
    </location>
</feature>
<organism evidence="7 8">
    <name type="scientific">Atractosteus spatula</name>
    <name type="common">Alligator gar</name>
    <name type="synonym">Lepisosteus spatula</name>
    <dbReference type="NCBI Taxonomy" id="7917"/>
    <lineage>
        <taxon>Eukaryota</taxon>
        <taxon>Metazoa</taxon>
        <taxon>Chordata</taxon>
        <taxon>Craniata</taxon>
        <taxon>Vertebrata</taxon>
        <taxon>Euteleostomi</taxon>
        <taxon>Actinopterygii</taxon>
        <taxon>Neopterygii</taxon>
        <taxon>Holostei</taxon>
        <taxon>Semionotiformes</taxon>
        <taxon>Lepisosteidae</taxon>
        <taxon>Atractosteus</taxon>
    </lineage>
</organism>
<comment type="similarity">
    <text evidence="3">Belongs to the TTC27 family.</text>
</comment>
<dbReference type="SUPFAM" id="SSF48452">
    <property type="entry name" value="TPR-like"/>
    <property type="match status" value="1"/>
</dbReference>
<dbReference type="PROSITE" id="PS50005">
    <property type="entry name" value="TPR"/>
    <property type="match status" value="2"/>
</dbReference>
<accession>A0A8J7NUG4</accession>
<evidence type="ECO:0000313" key="7">
    <source>
        <dbReference type="EMBL" id="MBN3317821.1"/>
    </source>
</evidence>
<dbReference type="AlphaFoldDB" id="A0A8J7NUG4"/>
<gene>
    <name evidence="7" type="primary">Ttc27</name>
    <name evidence="7" type="ORF">GTO95_0007758</name>
</gene>
<feature type="coiled-coil region" evidence="6">
    <location>
        <begin position="884"/>
        <end position="911"/>
    </location>
</feature>
<dbReference type="Pfam" id="PF13181">
    <property type="entry name" value="TPR_8"/>
    <property type="match status" value="2"/>
</dbReference>
<feature type="non-terminal residue" evidence="7">
    <location>
        <position position="1"/>
    </location>
</feature>
<reference evidence="7" key="1">
    <citation type="journal article" date="2021" name="Cell">
        <title>Tracing the genetic footprints of vertebrate landing in non-teleost ray-finned fishes.</title>
        <authorList>
            <person name="Bi X."/>
            <person name="Wang K."/>
            <person name="Yang L."/>
            <person name="Pan H."/>
            <person name="Jiang H."/>
            <person name="Wei Q."/>
            <person name="Fang M."/>
            <person name="Yu H."/>
            <person name="Zhu C."/>
            <person name="Cai Y."/>
            <person name="He Y."/>
            <person name="Gan X."/>
            <person name="Zeng H."/>
            <person name="Yu D."/>
            <person name="Zhu Y."/>
            <person name="Jiang H."/>
            <person name="Qiu Q."/>
            <person name="Yang H."/>
            <person name="Zhang Y.E."/>
            <person name="Wang W."/>
            <person name="Zhu M."/>
            <person name="He S."/>
            <person name="Zhang G."/>
        </authorList>
    </citation>
    <scope>NUCLEOTIDE SEQUENCE</scope>
    <source>
        <strain evidence="7">Allg_001</strain>
    </source>
</reference>
<name>A0A8J7NUG4_ATRSP</name>
<dbReference type="Gene3D" id="1.25.40.10">
    <property type="entry name" value="Tetratricopeptide repeat domain"/>
    <property type="match status" value="2"/>
</dbReference>
<dbReference type="Proteomes" id="UP000736164">
    <property type="component" value="Unassembled WGS sequence"/>
</dbReference>